<feature type="repeat" description="ANK" evidence="3">
    <location>
        <begin position="818"/>
        <end position="852"/>
    </location>
</feature>
<keyword evidence="5" id="KW-1185">Reference proteome</keyword>
<dbReference type="SUPFAM" id="SSF48403">
    <property type="entry name" value="Ankyrin repeat"/>
    <property type="match status" value="2"/>
</dbReference>
<comment type="caution">
    <text evidence="4">The sequence shown here is derived from an EMBL/GenBank/DDBJ whole genome shotgun (WGS) entry which is preliminary data.</text>
</comment>
<dbReference type="InterPro" id="IPR002110">
    <property type="entry name" value="Ankyrin_rpt"/>
</dbReference>
<protein>
    <submittedName>
        <fullName evidence="4">Uncharacterized protein</fullName>
    </submittedName>
</protein>
<accession>A0ABP1RA90</accession>
<proteinExistence type="predicted"/>
<feature type="repeat" description="ANK" evidence="3">
    <location>
        <begin position="736"/>
        <end position="773"/>
    </location>
</feature>
<feature type="repeat" description="ANK" evidence="3">
    <location>
        <begin position="698"/>
        <end position="735"/>
    </location>
</feature>
<evidence type="ECO:0000256" key="2">
    <source>
        <dbReference type="ARBA" id="ARBA00023043"/>
    </source>
</evidence>
<dbReference type="PANTHER" id="PTHR24189">
    <property type="entry name" value="MYOTROPHIN"/>
    <property type="match status" value="1"/>
</dbReference>
<dbReference type="PROSITE" id="PS50297">
    <property type="entry name" value="ANK_REP_REGION"/>
    <property type="match status" value="3"/>
</dbReference>
<dbReference type="PANTHER" id="PTHR24189:SF50">
    <property type="entry name" value="ANKYRIN REPEAT AND SOCS BOX PROTEIN 2"/>
    <property type="match status" value="1"/>
</dbReference>
<organism evidence="4 5">
    <name type="scientific">Orchesella dallaii</name>
    <dbReference type="NCBI Taxonomy" id="48710"/>
    <lineage>
        <taxon>Eukaryota</taxon>
        <taxon>Metazoa</taxon>
        <taxon>Ecdysozoa</taxon>
        <taxon>Arthropoda</taxon>
        <taxon>Hexapoda</taxon>
        <taxon>Collembola</taxon>
        <taxon>Entomobryomorpha</taxon>
        <taxon>Entomobryoidea</taxon>
        <taxon>Orchesellidae</taxon>
        <taxon>Orchesellinae</taxon>
        <taxon>Orchesella</taxon>
    </lineage>
</organism>
<reference evidence="4 5" key="1">
    <citation type="submission" date="2024-08" db="EMBL/GenBank/DDBJ databases">
        <authorList>
            <person name="Cucini C."/>
            <person name="Frati F."/>
        </authorList>
    </citation>
    <scope>NUCLEOTIDE SEQUENCE [LARGE SCALE GENOMIC DNA]</scope>
</reference>
<dbReference type="SMART" id="SM00248">
    <property type="entry name" value="ANK"/>
    <property type="match status" value="13"/>
</dbReference>
<dbReference type="Proteomes" id="UP001642540">
    <property type="component" value="Unassembled WGS sequence"/>
</dbReference>
<evidence type="ECO:0000313" key="5">
    <source>
        <dbReference type="Proteomes" id="UP001642540"/>
    </source>
</evidence>
<keyword evidence="2 3" id="KW-0040">ANK repeat</keyword>
<dbReference type="Gene3D" id="1.25.40.20">
    <property type="entry name" value="Ankyrin repeat-containing domain"/>
    <property type="match status" value="3"/>
</dbReference>
<feature type="repeat" description="ANK" evidence="3">
    <location>
        <begin position="289"/>
        <end position="326"/>
    </location>
</feature>
<gene>
    <name evidence="4" type="ORF">ODALV1_LOCUS20586</name>
</gene>
<dbReference type="Pfam" id="PF00023">
    <property type="entry name" value="Ank"/>
    <property type="match status" value="1"/>
</dbReference>
<dbReference type="InterPro" id="IPR036770">
    <property type="entry name" value="Ankyrin_rpt-contain_sf"/>
</dbReference>
<feature type="repeat" description="ANK" evidence="3">
    <location>
        <begin position="460"/>
        <end position="492"/>
    </location>
</feature>
<dbReference type="Pfam" id="PF13637">
    <property type="entry name" value="Ank_4"/>
    <property type="match status" value="1"/>
</dbReference>
<evidence type="ECO:0000313" key="4">
    <source>
        <dbReference type="EMBL" id="CAL8124364.1"/>
    </source>
</evidence>
<name>A0ABP1RA90_9HEXA</name>
<dbReference type="PROSITE" id="PS50088">
    <property type="entry name" value="ANK_REPEAT"/>
    <property type="match status" value="6"/>
</dbReference>
<sequence length="912" mass="104034">MVSHTPINLPSMAMAKAKPKRFSKKSIHKPNTASVLLLLSYSLVALHIQDLPLANAMELSRELTPKYLQYINSLDNLHFDYGLNTSHCSGSFPRQPGSDIDIEASSTVNNTHTKVNKLLTELDKLDSSWEFLQTLKRIIQTEDLDVIKGVIGDVPTLMALSGPFIMADRDILQVAIERRNITIVEYVLTTTSKFLLYESAEIIVYWNAIQLIMEHINEIPPEDFSYKLQILQLALHHHPDLITWDYSFFRRSTLLLVTTELNFTNEKHQLELIQMLIDNNADVNAKDSRGNTPLHLAVLTNPLSPHLMDVIRILIENQVNPDAVSTEYRCEEIEEKYSECVPRRAFTFLHDAAESCDPATFYQIASYLDEINRTASFHVRDEQGRSLLYYILQNRKLLDVQDLEKILQLFRSRNVDFNSVDNEGFSALFYALNAPGNYNNSCVNLLLSFGADSNIKNSKTQQTLLHAAVKADDLAAINLFLARGVDVNAQDSDGYTPLHQAFRCHGNVYNRYYYCSDNLYDIVNQLLKHGANTQLRDKWANSIEYLVETKISNDELKESLLQLLKTKEVTDKMAELNGTLTAEYFVRVIGFEELTVIKAALELLVAKNMVLTEMWYDGSYKSLLHIAVQFGKYEVVEYLLNTQGFSEKLNDTKFTDGLMSACLHVIDVADKRFNEQSKIIQLLLTHQPELINSKIGVLENTPLHLASLFHFENEKKLEFMQMLIENNANVNAKNKEGNTPLHLAVLFKPLEPNFLETIRLLVNHHADLNAVDKLGRTLLHIAVETVQRRKMLPEQFHELVEYFTLINETKLFTMVDANGANVLHRATLNFEVLNSTLQLLTDGGVDINAVDYNGHSVSDYAKWGCRSPSFMKNLAIKIFINAHYKNIATFIEQNEKNNTQFPIPIKKSFMQF</sequence>
<evidence type="ECO:0000256" key="1">
    <source>
        <dbReference type="ARBA" id="ARBA00022737"/>
    </source>
</evidence>
<evidence type="ECO:0000256" key="3">
    <source>
        <dbReference type="PROSITE-ProRule" id="PRU00023"/>
    </source>
</evidence>
<dbReference type="EMBL" id="CAXLJM020000068">
    <property type="protein sequence ID" value="CAL8124364.1"/>
    <property type="molecule type" value="Genomic_DNA"/>
</dbReference>
<feature type="repeat" description="ANK" evidence="3">
    <location>
        <begin position="259"/>
        <end position="288"/>
    </location>
</feature>
<keyword evidence="1" id="KW-0677">Repeat</keyword>
<dbReference type="Pfam" id="PF12796">
    <property type="entry name" value="Ank_2"/>
    <property type="match status" value="2"/>
</dbReference>
<dbReference type="InterPro" id="IPR050745">
    <property type="entry name" value="Multifunctional_regulatory"/>
</dbReference>